<evidence type="ECO:0000256" key="1">
    <source>
        <dbReference type="ARBA" id="ARBA00004167"/>
    </source>
</evidence>
<comment type="subcellular location">
    <subcellularLocation>
        <location evidence="1">Membrane</location>
        <topology evidence="1">Single-pass membrane protein</topology>
    </subcellularLocation>
</comment>
<keyword evidence="5" id="KW-0472">Membrane</keyword>
<dbReference type="AlphaFoldDB" id="A0A316EUH3"/>
<reference evidence="6 7" key="1">
    <citation type="submission" date="2018-05" db="EMBL/GenBank/DDBJ databases">
        <title>Genomic Encyclopedia of Type Strains, Phase IV (KMG-V): Genome sequencing to study the core and pangenomes of soil and plant-associated prokaryotes.</title>
        <authorList>
            <person name="Whitman W."/>
        </authorList>
    </citation>
    <scope>NUCLEOTIDE SEQUENCE [LARGE SCALE GENOMIC DNA]</scope>
    <source>
        <strain evidence="6 7">SLV-132</strain>
    </source>
</reference>
<keyword evidence="7" id="KW-1185">Reference proteome</keyword>
<evidence type="ECO:0000256" key="2">
    <source>
        <dbReference type="ARBA" id="ARBA00022481"/>
    </source>
</evidence>
<dbReference type="GO" id="GO:0016020">
    <property type="term" value="C:membrane"/>
    <property type="evidence" value="ECO:0007669"/>
    <property type="project" value="UniProtKB-SubCell"/>
</dbReference>
<evidence type="ECO:0000256" key="4">
    <source>
        <dbReference type="ARBA" id="ARBA00022989"/>
    </source>
</evidence>
<dbReference type="PANTHER" id="PTHR30093:SF47">
    <property type="entry name" value="TYPE IV PILUS NON-CORE MINOR PILIN PILE"/>
    <property type="match status" value="1"/>
</dbReference>
<organism evidence="6 7">
    <name type="scientific">Cupriavidus plantarum</name>
    <dbReference type="NCBI Taxonomy" id="942865"/>
    <lineage>
        <taxon>Bacteria</taxon>
        <taxon>Pseudomonadati</taxon>
        <taxon>Pseudomonadota</taxon>
        <taxon>Betaproteobacteria</taxon>
        <taxon>Burkholderiales</taxon>
        <taxon>Burkholderiaceae</taxon>
        <taxon>Cupriavidus</taxon>
    </lineage>
</organism>
<gene>
    <name evidence="6" type="ORF">C7419_102670</name>
</gene>
<dbReference type="RefSeq" id="WP_280528130.1">
    <property type="nucleotide sequence ID" value="NZ_CAJPUX010000002.1"/>
</dbReference>
<dbReference type="GO" id="GO:0015628">
    <property type="term" value="P:protein secretion by the type II secretion system"/>
    <property type="evidence" value="ECO:0007669"/>
    <property type="project" value="InterPro"/>
</dbReference>
<evidence type="ECO:0000256" key="5">
    <source>
        <dbReference type="ARBA" id="ARBA00023136"/>
    </source>
</evidence>
<dbReference type="NCBIfam" id="TIGR02532">
    <property type="entry name" value="IV_pilin_GFxxxE"/>
    <property type="match status" value="1"/>
</dbReference>
<dbReference type="Gene3D" id="3.30.700.10">
    <property type="entry name" value="Glycoprotein, Type 4 Pilin"/>
    <property type="match status" value="1"/>
</dbReference>
<dbReference type="GO" id="GO:0015627">
    <property type="term" value="C:type II protein secretion system complex"/>
    <property type="evidence" value="ECO:0007669"/>
    <property type="project" value="InterPro"/>
</dbReference>
<keyword evidence="2" id="KW-0488">Methylation</keyword>
<protein>
    <submittedName>
        <fullName evidence="6">Type IV pilus assembly protein PilE</fullName>
    </submittedName>
</protein>
<keyword evidence="3" id="KW-0812">Transmembrane</keyword>
<evidence type="ECO:0000256" key="3">
    <source>
        <dbReference type="ARBA" id="ARBA00022692"/>
    </source>
</evidence>
<proteinExistence type="predicted"/>
<dbReference type="PANTHER" id="PTHR30093">
    <property type="entry name" value="GENERAL SECRETION PATHWAY PROTEIN G"/>
    <property type="match status" value="1"/>
</dbReference>
<dbReference type="GO" id="GO:0043683">
    <property type="term" value="P:type IV pilus assembly"/>
    <property type="evidence" value="ECO:0007669"/>
    <property type="project" value="InterPro"/>
</dbReference>
<evidence type="ECO:0000313" key="6">
    <source>
        <dbReference type="EMBL" id="PWK35392.1"/>
    </source>
</evidence>
<dbReference type="InterPro" id="IPR002416">
    <property type="entry name" value="T2SS_protein-GspH"/>
</dbReference>
<dbReference type="Proteomes" id="UP000245754">
    <property type="component" value="Unassembled WGS sequence"/>
</dbReference>
<dbReference type="PRINTS" id="PR00885">
    <property type="entry name" value="BCTERIALGSPH"/>
</dbReference>
<dbReference type="InterPro" id="IPR045584">
    <property type="entry name" value="Pilin-like"/>
</dbReference>
<dbReference type="InterPro" id="IPR031982">
    <property type="entry name" value="PilE-like"/>
</dbReference>
<accession>A0A316EUH3</accession>
<evidence type="ECO:0000313" key="7">
    <source>
        <dbReference type="Proteomes" id="UP000245754"/>
    </source>
</evidence>
<dbReference type="Pfam" id="PF16732">
    <property type="entry name" value="ComP_DUS"/>
    <property type="match status" value="1"/>
</dbReference>
<dbReference type="InterPro" id="IPR012902">
    <property type="entry name" value="N_methyl_site"/>
</dbReference>
<sequence length="169" mass="18025">MSTARSPAWDPRSQQRGFTLMELLTVIVILGIVAAIAIPGYADYVRAARRLQARTALLDLAARQARHMALHGTYTDKPEKLGLSGPSARFPLDVFDGQIGDPATGTGSARTAWYRVSVTLKQGGAVFEAFEATASPLGAQGDDRCGTFVLDDTGRQSMRGGSLPAAQCW</sequence>
<dbReference type="EMBL" id="QGGT01000002">
    <property type="protein sequence ID" value="PWK35392.1"/>
    <property type="molecule type" value="Genomic_DNA"/>
</dbReference>
<dbReference type="GeneID" id="98340734"/>
<name>A0A316EUH3_9BURK</name>
<dbReference type="Pfam" id="PF07963">
    <property type="entry name" value="N_methyl"/>
    <property type="match status" value="1"/>
</dbReference>
<comment type="caution">
    <text evidence="6">The sequence shown here is derived from an EMBL/GenBank/DDBJ whole genome shotgun (WGS) entry which is preliminary data.</text>
</comment>
<dbReference type="SUPFAM" id="SSF54523">
    <property type="entry name" value="Pili subunits"/>
    <property type="match status" value="1"/>
</dbReference>
<keyword evidence="4" id="KW-1133">Transmembrane helix</keyword>